<dbReference type="Proteomes" id="UP000257323">
    <property type="component" value="Unassembled WGS sequence"/>
</dbReference>
<dbReference type="EMBL" id="QUAH01000011">
    <property type="protein sequence ID" value="RFT15238.1"/>
    <property type="molecule type" value="Genomic_DNA"/>
</dbReference>
<reference evidence="1 2" key="1">
    <citation type="submission" date="2018-08" db="EMBL/GenBank/DDBJ databases">
        <title>Genome analysis of the thermophilic bacterium of the candidate phylum Aminicenantes from deep subsurface aquifer revealed its physiology and ecological role.</title>
        <authorList>
            <person name="Kadnikov V.V."/>
            <person name="Mardanov A.V."/>
            <person name="Beletsky A.V."/>
            <person name="Karnachuk O.V."/>
            <person name="Ravin N.V."/>
        </authorList>
    </citation>
    <scope>NUCLEOTIDE SEQUENCE [LARGE SCALE GENOMIC DNA]</scope>
    <source>
        <strain evidence="1">BY38</strain>
    </source>
</reference>
<dbReference type="AlphaFoldDB" id="A0A3E2BKH2"/>
<accession>A0A3E2BKH2</accession>
<evidence type="ECO:0000313" key="1">
    <source>
        <dbReference type="EMBL" id="RFT15238.1"/>
    </source>
</evidence>
<comment type="caution">
    <text evidence="1">The sequence shown here is derived from an EMBL/GenBank/DDBJ whole genome shotgun (WGS) entry which is preliminary data.</text>
</comment>
<sequence>MLSEITTVILLAIRDRSRGKNNTRKSRPGIRLYPGRIPGLIPLFLFLF</sequence>
<name>A0A3E2BKH2_9BACT</name>
<evidence type="ECO:0000313" key="2">
    <source>
        <dbReference type="Proteomes" id="UP000257323"/>
    </source>
</evidence>
<organism evidence="1 2">
    <name type="scientific">Candidatus Saccharicenans subterraneus</name>
    <dbReference type="NCBI Taxonomy" id="2508984"/>
    <lineage>
        <taxon>Bacteria</taxon>
        <taxon>Candidatus Aminicenantota</taxon>
        <taxon>Candidatus Aminicenantia</taxon>
        <taxon>Candidatus Aminicenantales</taxon>
        <taxon>Candidatus Saccharicenantaceae</taxon>
        <taxon>Candidatus Saccharicenans</taxon>
    </lineage>
</organism>
<protein>
    <submittedName>
        <fullName evidence="1">Uncharacterized protein</fullName>
    </submittedName>
</protein>
<proteinExistence type="predicted"/>
<gene>
    <name evidence="1" type="ORF">OP8BY_0533</name>
</gene>